<reference evidence="1" key="1">
    <citation type="journal article" date="2020" name="Nat. Commun.">
        <title>Large-scale genome sequencing of mycorrhizal fungi provides insights into the early evolution of symbiotic traits.</title>
        <authorList>
            <person name="Miyauchi S."/>
            <person name="Kiss E."/>
            <person name="Kuo A."/>
            <person name="Drula E."/>
            <person name="Kohler A."/>
            <person name="Sanchez-Garcia M."/>
            <person name="Morin E."/>
            <person name="Andreopoulos B."/>
            <person name="Barry K.W."/>
            <person name="Bonito G."/>
            <person name="Buee M."/>
            <person name="Carver A."/>
            <person name="Chen C."/>
            <person name="Cichocki N."/>
            <person name="Clum A."/>
            <person name="Culley D."/>
            <person name="Crous P.W."/>
            <person name="Fauchery L."/>
            <person name="Girlanda M."/>
            <person name="Hayes R.D."/>
            <person name="Keri Z."/>
            <person name="LaButti K."/>
            <person name="Lipzen A."/>
            <person name="Lombard V."/>
            <person name="Magnuson J."/>
            <person name="Maillard F."/>
            <person name="Murat C."/>
            <person name="Nolan M."/>
            <person name="Ohm R.A."/>
            <person name="Pangilinan J."/>
            <person name="Pereira M.F."/>
            <person name="Perotto S."/>
            <person name="Peter M."/>
            <person name="Pfister S."/>
            <person name="Riley R."/>
            <person name="Sitrit Y."/>
            <person name="Stielow J.B."/>
            <person name="Szollosi G."/>
            <person name="Zifcakova L."/>
            <person name="Stursova M."/>
            <person name="Spatafora J.W."/>
            <person name="Tedersoo L."/>
            <person name="Vaario L.M."/>
            <person name="Yamada A."/>
            <person name="Yan M."/>
            <person name="Wang P."/>
            <person name="Xu J."/>
            <person name="Bruns T."/>
            <person name="Baldrian P."/>
            <person name="Vilgalys R."/>
            <person name="Dunand C."/>
            <person name="Henrissat B."/>
            <person name="Grigoriev I.V."/>
            <person name="Hibbett D."/>
            <person name="Nagy L.G."/>
            <person name="Martin F.M."/>
        </authorList>
    </citation>
    <scope>NUCLEOTIDE SEQUENCE</scope>
    <source>
        <strain evidence="1">UH-Tt-Lm1</strain>
    </source>
</reference>
<dbReference type="Proteomes" id="UP000736335">
    <property type="component" value="Unassembled WGS sequence"/>
</dbReference>
<organism evidence="1 2">
    <name type="scientific">Thelephora terrestris</name>
    <dbReference type="NCBI Taxonomy" id="56493"/>
    <lineage>
        <taxon>Eukaryota</taxon>
        <taxon>Fungi</taxon>
        <taxon>Dikarya</taxon>
        <taxon>Basidiomycota</taxon>
        <taxon>Agaricomycotina</taxon>
        <taxon>Agaricomycetes</taxon>
        <taxon>Thelephorales</taxon>
        <taxon>Thelephoraceae</taxon>
        <taxon>Thelephora</taxon>
    </lineage>
</organism>
<gene>
    <name evidence="1" type="ORF">BJ322DRAFT_1072236</name>
</gene>
<dbReference type="AlphaFoldDB" id="A0A9P6H9Z9"/>
<dbReference type="EMBL" id="WIUZ02000011">
    <property type="protein sequence ID" value="KAF9782728.1"/>
    <property type="molecule type" value="Genomic_DNA"/>
</dbReference>
<proteinExistence type="predicted"/>
<evidence type="ECO:0000313" key="2">
    <source>
        <dbReference type="Proteomes" id="UP000736335"/>
    </source>
</evidence>
<comment type="caution">
    <text evidence="1">The sequence shown here is derived from an EMBL/GenBank/DDBJ whole genome shotgun (WGS) entry which is preliminary data.</text>
</comment>
<sequence length="148" mass="16216">MREHESAAPIPPQELTPPTDYGQYVVDILAKQNQLTGNVDQTVLRNCLGLSSSFLMTDVTMNPTTGLASWNAGFNRLVDVMVALHRKGQLELSTVNAASKACSECWTVAGSWRNMEEVRQCVKEVAAKLQGLLDENGRTYGGNKVYTP</sequence>
<dbReference type="OrthoDB" id="3358904at2759"/>
<accession>A0A9P6H9Z9</accession>
<name>A0A9P6H9Z9_9AGAM</name>
<evidence type="ECO:0000313" key="1">
    <source>
        <dbReference type="EMBL" id="KAF9782728.1"/>
    </source>
</evidence>
<reference evidence="1" key="2">
    <citation type="submission" date="2020-11" db="EMBL/GenBank/DDBJ databases">
        <authorList>
            <consortium name="DOE Joint Genome Institute"/>
            <person name="Kuo A."/>
            <person name="Miyauchi S."/>
            <person name="Kiss E."/>
            <person name="Drula E."/>
            <person name="Kohler A."/>
            <person name="Sanchez-Garcia M."/>
            <person name="Andreopoulos B."/>
            <person name="Barry K.W."/>
            <person name="Bonito G."/>
            <person name="Buee M."/>
            <person name="Carver A."/>
            <person name="Chen C."/>
            <person name="Cichocki N."/>
            <person name="Clum A."/>
            <person name="Culley D."/>
            <person name="Crous P.W."/>
            <person name="Fauchery L."/>
            <person name="Girlanda M."/>
            <person name="Hayes R."/>
            <person name="Keri Z."/>
            <person name="Labutti K."/>
            <person name="Lipzen A."/>
            <person name="Lombard V."/>
            <person name="Magnuson J."/>
            <person name="Maillard F."/>
            <person name="Morin E."/>
            <person name="Murat C."/>
            <person name="Nolan M."/>
            <person name="Ohm R."/>
            <person name="Pangilinan J."/>
            <person name="Pereira M."/>
            <person name="Perotto S."/>
            <person name="Peter M."/>
            <person name="Riley R."/>
            <person name="Sitrit Y."/>
            <person name="Stielow B."/>
            <person name="Szollosi G."/>
            <person name="Zifcakova L."/>
            <person name="Stursova M."/>
            <person name="Spatafora J.W."/>
            <person name="Tedersoo L."/>
            <person name="Vaario L.-M."/>
            <person name="Yamada A."/>
            <person name="Yan M."/>
            <person name="Wang P."/>
            <person name="Xu J."/>
            <person name="Bruns T."/>
            <person name="Baldrian P."/>
            <person name="Vilgalys R."/>
            <person name="Henrissat B."/>
            <person name="Grigoriev I.V."/>
            <person name="Hibbett D."/>
            <person name="Nagy L.G."/>
            <person name="Martin F.M."/>
        </authorList>
    </citation>
    <scope>NUCLEOTIDE SEQUENCE</scope>
    <source>
        <strain evidence="1">UH-Tt-Lm1</strain>
    </source>
</reference>
<keyword evidence="2" id="KW-1185">Reference proteome</keyword>
<protein>
    <submittedName>
        <fullName evidence="1">Uncharacterized protein</fullName>
    </submittedName>
</protein>